<keyword evidence="1" id="KW-0472">Membrane</keyword>
<feature type="transmembrane region" description="Helical" evidence="1">
    <location>
        <begin position="6"/>
        <end position="24"/>
    </location>
</feature>
<gene>
    <name evidence="2" type="ORF">A2920_01280</name>
</gene>
<keyword evidence="1" id="KW-0812">Transmembrane</keyword>
<dbReference type="AlphaFoldDB" id="A0A1G2U4Z3"/>
<proteinExistence type="predicted"/>
<keyword evidence="1" id="KW-1133">Transmembrane helix</keyword>
<dbReference type="EMBL" id="MHWD01000008">
    <property type="protein sequence ID" value="OHB04561.1"/>
    <property type="molecule type" value="Genomic_DNA"/>
</dbReference>
<protein>
    <submittedName>
        <fullName evidence="2">Uncharacterized protein</fullName>
    </submittedName>
</protein>
<sequence length="193" mass="20482">MNKKQIIIGVVILLVAVAGIVWYLRISSTMSDVRVESTVPTNSLAGSGEPIDVKNANYLIESREILLEDGVASAPAAPGSASIIRTSVLEGPAFADIDGDNEKDAVVILRDEPGGTGIFYFVSTLLTNNGAQRSSNSLLLGDRIRIKEIAIESGLISIKILDRASGDAMAVAPSVEKTLTFRLNSKVLEIVTQ</sequence>
<evidence type="ECO:0000256" key="1">
    <source>
        <dbReference type="SAM" id="Phobius"/>
    </source>
</evidence>
<accession>A0A1G2U4Z3</accession>
<evidence type="ECO:0000313" key="3">
    <source>
        <dbReference type="Proteomes" id="UP000179283"/>
    </source>
</evidence>
<reference evidence="2 3" key="1">
    <citation type="journal article" date="2016" name="Nat. Commun.">
        <title>Thousands of microbial genomes shed light on interconnected biogeochemical processes in an aquifer system.</title>
        <authorList>
            <person name="Anantharaman K."/>
            <person name="Brown C.T."/>
            <person name="Hug L.A."/>
            <person name="Sharon I."/>
            <person name="Castelle C.J."/>
            <person name="Probst A.J."/>
            <person name="Thomas B.C."/>
            <person name="Singh A."/>
            <person name="Wilkins M.J."/>
            <person name="Karaoz U."/>
            <person name="Brodie E.L."/>
            <person name="Williams K.H."/>
            <person name="Hubbard S.S."/>
            <person name="Banfield J.F."/>
        </authorList>
    </citation>
    <scope>NUCLEOTIDE SEQUENCE [LARGE SCALE GENOMIC DNA]</scope>
</reference>
<organism evidence="2 3">
    <name type="scientific">Candidatus Zambryskibacteria bacterium RIFCSPLOWO2_01_FULL_43_17</name>
    <dbReference type="NCBI Taxonomy" id="1802760"/>
    <lineage>
        <taxon>Bacteria</taxon>
        <taxon>Candidatus Zambryskiibacteriota</taxon>
    </lineage>
</organism>
<comment type="caution">
    <text evidence="2">The sequence shown here is derived from an EMBL/GenBank/DDBJ whole genome shotgun (WGS) entry which is preliminary data.</text>
</comment>
<name>A0A1G2U4Z3_9BACT</name>
<evidence type="ECO:0000313" key="2">
    <source>
        <dbReference type="EMBL" id="OHB04561.1"/>
    </source>
</evidence>
<dbReference type="Proteomes" id="UP000179283">
    <property type="component" value="Unassembled WGS sequence"/>
</dbReference>